<feature type="domain" description="DUF4232" evidence="2">
    <location>
        <begin position="46"/>
        <end position="133"/>
    </location>
</feature>
<organism evidence="3 4">
    <name type="scientific">Streptomyces salyersiae</name>
    <dbReference type="NCBI Taxonomy" id="3075530"/>
    <lineage>
        <taxon>Bacteria</taxon>
        <taxon>Bacillati</taxon>
        <taxon>Actinomycetota</taxon>
        <taxon>Actinomycetes</taxon>
        <taxon>Kitasatosporales</taxon>
        <taxon>Streptomycetaceae</taxon>
        <taxon>Streptomyces</taxon>
    </lineage>
</organism>
<protein>
    <submittedName>
        <fullName evidence="3">DUF4232 domain-containing protein</fullName>
    </submittedName>
</protein>
<keyword evidence="1" id="KW-0732">Signal</keyword>
<feature type="signal peptide" evidence="1">
    <location>
        <begin position="1"/>
        <end position="28"/>
    </location>
</feature>
<feature type="chain" id="PRO_5047297604" evidence="1">
    <location>
        <begin position="29"/>
        <end position="168"/>
    </location>
</feature>
<evidence type="ECO:0000256" key="1">
    <source>
        <dbReference type="SAM" id="SignalP"/>
    </source>
</evidence>
<keyword evidence="4" id="KW-1185">Reference proteome</keyword>
<dbReference type="EMBL" id="JAVREX010000013">
    <property type="protein sequence ID" value="MDT0431183.1"/>
    <property type="molecule type" value="Genomic_DNA"/>
</dbReference>
<proteinExistence type="predicted"/>
<evidence type="ECO:0000259" key="2">
    <source>
        <dbReference type="Pfam" id="PF14016"/>
    </source>
</evidence>
<dbReference type="InterPro" id="IPR025326">
    <property type="entry name" value="DUF4232"/>
</dbReference>
<evidence type="ECO:0000313" key="3">
    <source>
        <dbReference type="EMBL" id="MDT0431183.1"/>
    </source>
</evidence>
<name>A0ABU2RQR6_9ACTN</name>
<gene>
    <name evidence="3" type="ORF">RM649_26520</name>
</gene>
<reference evidence="4" key="1">
    <citation type="submission" date="2023-07" db="EMBL/GenBank/DDBJ databases">
        <title>30 novel species of actinomycetes from the DSMZ collection.</title>
        <authorList>
            <person name="Nouioui I."/>
        </authorList>
    </citation>
    <scope>NUCLEOTIDE SEQUENCE [LARGE SCALE GENOMIC DNA]</scope>
    <source>
        <strain evidence="4">DSM 41770</strain>
    </source>
</reference>
<dbReference type="Pfam" id="PF14016">
    <property type="entry name" value="DUF4232"/>
    <property type="match status" value="1"/>
</dbReference>
<dbReference type="RefSeq" id="WP_200694911.1">
    <property type="nucleotide sequence ID" value="NZ_JAVREX010000013.1"/>
</dbReference>
<comment type="caution">
    <text evidence="3">The sequence shown here is derived from an EMBL/GenBank/DDBJ whole genome shotgun (WGS) entry which is preliminary data.</text>
</comment>
<accession>A0ABU2RQR6</accession>
<evidence type="ECO:0000313" key="4">
    <source>
        <dbReference type="Proteomes" id="UP001183777"/>
    </source>
</evidence>
<dbReference type="Proteomes" id="UP001183777">
    <property type="component" value="Unassembled WGS sequence"/>
</dbReference>
<sequence length="168" mass="16792">MMRTNRKIAAVLATAVLAGAAGTGAAQASSAAGDAAPSACRPANHLAKITDADNSAGHRHYRVTLTAPRGYAPCELAGSPTAVRFSDHGSDSGIRAGRYGDQKTAVTFGPGHPVHFDIQVPNDGRGVPVDEASFTLQAPGGEIPGTSVAEGTLKVAAGTLIGPVQPGA</sequence>